<dbReference type="Gene3D" id="3.40.50.2300">
    <property type="match status" value="2"/>
</dbReference>
<keyword evidence="5" id="KW-1185">Reference proteome</keyword>
<accession>A0A377ST57</accession>
<dbReference type="GO" id="GO:0031241">
    <property type="term" value="C:periplasmic side of cell outer membrane"/>
    <property type="evidence" value="ECO:0007669"/>
    <property type="project" value="TreeGrafter"/>
</dbReference>
<dbReference type="OrthoDB" id="9152130at2"/>
<protein>
    <submittedName>
        <fullName evidence="2">Lipoprotein activator of PBP from the outer membrane A</fullName>
    </submittedName>
</protein>
<dbReference type="Proteomes" id="UP000295794">
    <property type="component" value="Unassembled WGS sequence"/>
</dbReference>
<reference evidence="3 5" key="2">
    <citation type="submission" date="2019-03" db="EMBL/GenBank/DDBJ databases">
        <title>Genomic Encyclopedia of Type Strains, Phase IV (KMG-IV): sequencing the most valuable type-strain genomes for metagenomic binning, comparative biology and taxonomic classification.</title>
        <authorList>
            <person name="Goeker M."/>
        </authorList>
    </citation>
    <scope>NUCLEOTIDE SEQUENCE [LARGE SCALE GENOMIC DNA]</scope>
    <source>
        <strain evidence="3 5">DSM 3764</strain>
    </source>
</reference>
<dbReference type="AlphaFoldDB" id="A0A377ST57"/>
<evidence type="ECO:0000313" key="4">
    <source>
        <dbReference type="Proteomes" id="UP000255108"/>
    </source>
</evidence>
<keyword evidence="1" id="KW-0472">Membrane</keyword>
<name>A0A377ST57_9NEIS</name>
<evidence type="ECO:0000256" key="1">
    <source>
        <dbReference type="ARBA" id="ARBA00023136"/>
    </source>
</evidence>
<evidence type="ECO:0000313" key="3">
    <source>
        <dbReference type="EMBL" id="TCU85094.1"/>
    </source>
</evidence>
<gene>
    <name evidence="2" type="primary">lpoA</name>
    <name evidence="3" type="ORF">EV682_108121</name>
    <name evidence="2" type="ORF">NCTC11159_03779</name>
</gene>
<dbReference type="InterPro" id="IPR007443">
    <property type="entry name" value="LpoA"/>
</dbReference>
<dbReference type="PANTHER" id="PTHR38038">
    <property type="entry name" value="PENICILLIN-BINDING PROTEIN ACTIVATOR LPOA"/>
    <property type="match status" value="1"/>
</dbReference>
<dbReference type="PROSITE" id="PS51257">
    <property type="entry name" value="PROKAR_LIPOPROTEIN"/>
    <property type="match status" value="1"/>
</dbReference>
<evidence type="ECO:0000313" key="2">
    <source>
        <dbReference type="EMBL" id="STR45222.1"/>
    </source>
</evidence>
<sequence length="400" mass="42935">MHAKALLFASEWRSALGSVLYGAVLLTAIAGCAAAPVIAPVAATKPVFTIASQATASAVSPAQILPLVPAEAKPVRRDGFIAVLLPGKSKAMRPAVEAIKAGVLAAEKTNGSADVPVVKIFDTDDVPAEVFEQYQQLQQQGAIAVIGPLTKPSINYLADVGDFDIPVIGLNSFDEKTLRRAQLYSFSLSIEQEAQQIARQMFDDGLRMPLVLQGDSPLAGRMVQGFVDSWKEANGTKPTIFTLKDARSQAQALRAQLKDGEHDSVFFAAGSRQTRISRPFVGNERPVYATSQINPGALSRTARVDMNGIRYLETPWILQPSNSEYALLNRNRSKSNDVERLFALGVDAWKLAVLLSKHAEVDFDGLSGHITLGSGGLIERELTLNTFSSAEESAPVAPIP</sequence>
<dbReference type="InterPro" id="IPR028082">
    <property type="entry name" value="Peripla_BP_I"/>
</dbReference>
<dbReference type="Pfam" id="PF04348">
    <property type="entry name" value="LppC"/>
    <property type="match status" value="1"/>
</dbReference>
<dbReference type="GO" id="GO:0009252">
    <property type="term" value="P:peptidoglycan biosynthetic process"/>
    <property type="evidence" value="ECO:0007669"/>
    <property type="project" value="TreeGrafter"/>
</dbReference>
<dbReference type="GO" id="GO:0030234">
    <property type="term" value="F:enzyme regulator activity"/>
    <property type="evidence" value="ECO:0007669"/>
    <property type="project" value="TreeGrafter"/>
</dbReference>
<dbReference type="PANTHER" id="PTHR38038:SF1">
    <property type="entry name" value="PENICILLIN-BINDING PROTEIN ACTIVATOR LPOA"/>
    <property type="match status" value="1"/>
</dbReference>
<proteinExistence type="predicted"/>
<dbReference type="EMBL" id="UGHR01000004">
    <property type="protein sequence ID" value="STR45222.1"/>
    <property type="molecule type" value="Genomic_DNA"/>
</dbReference>
<dbReference type="EMBL" id="SMBT01000008">
    <property type="protein sequence ID" value="TCU85094.1"/>
    <property type="molecule type" value="Genomic_DNA"/>
</dbReference>
<dbReference type="Proteomes" id="UP000255108">
    <property type="component" value="Unassembled WGS sequence"/>
</dbReference>
<dbReference type="CDD" id="cd06339">
    <property type="entry name" value="PBP1_YraM_LppC_lipoprotein-like"/>
    <property type="match status" value="1"/>
</dbReference>
<reference evidence="2 4" key="1">
    <citation type="submission" date="2018-06" db="EMBL/GenBank/DDBJ databases">
        <authorList>
            <consortium name="Pathogen Informatics"/>
            <person name="Doyle S."/>
        </authorList>
    </citation>
    <scope>NUCLEOTIDE SEQUENCE [LARGE SCALE GENOMIC DNA]</scope>
    <source>
        <strain evidence="2 4">NCTC11159</strain>
    </source>
</reference>
<dbReference type="SUPFAM" id="SSF53822">
    <property type="entry name" value="Periplasmic binding protein-like I"/>
    <property type="match status" value="1"/>
</dbReference>
<organism evidence="2 4">
    <name type="scientific">Iodobacter fluviatilis</name>
    <dbReference type="NCBI Taxonomy" id="537"/>
    <lineage>
        <taxon>Bacteria</taxon>
        <taxon>Pseudomonadati</taxon>
        <taxon>Pseudomonadota</taxon>
        <taxon>Betaproteobacteria</taxon>
        <taxon>Neisseriales</taxon>
        <taxon>Chitinibacteraceae</taxon>
        <taxon>Iodobacter</taxon>
    </lineage>
</organism>
<keyword evidence="2" id="KW-0449">Lipoprotein</keyword>
<evidence type="ECO:0000313" key="5">
    <source>
        <dbReference type="Proteomes" id="UP000295794"/>
    </source>
</evidence>
<dbReference type="RefSeq" id="WP_115228990.1">
    <property type="nucleotide sequence ID" value="NZ_CAWOLO010000008.1"/>
</dbReference>